<evidence type="ECO:0000313" key="2">
    <source>
        <dbReference type="EMBL" id="KAJ4846282.1"/>
    </source>
</evidence>
<dbReference type="AlphaFoldDB" id="A0A9Q0GAK1"/>
<keyword evidence="3" id="KW-1185">Reference proteome</keyword>
<evidence type="ECO:0000313" key="3">
    <source>
        <dbReference type="Proteomes" id="UP001141552"/>
    </source>
</evidence>
<reference evidence="2" key="2">
    <citation type="journal article" date="2023" name="Plants (Basel)">
        <title>Annotation of the Turnera subulata (Passifloraceae) Draft Genome Reveals the S-Locus Evolved after the Divergence of Turneroideae from Passifloroideae in a Stepwise Manner.</title>
        <authorList>
            <person name="Henning P.M."/>
            <person name="Roalson E.H."/>
            <person name="Mir W."/>
            <person name="McCubbin A.G."/>
            <person name="Shore J.S."/>
        </authorList>
    </citation>
    <scope>NUCLEOTIDE SEQUENCE</scope>
    <source>
        <strain evidence="2">F60SS</strain>
    </source>
</reference>
<feature type="region of interest" description="Disordered" evidence="1">
    <location>
        <begin position="31"/>
        <end position="56"/>
    </location>
</feature>
<organism evidence="2 3">
    <name type="scientific">Turnera subulata</name>
    <dbReference type="NCBI Taxonomy" id="218843"/>
    <lineage>
        <taxon>Eukaryota</taxon>
        <taxon>Viridiplantae</taxon>
        <taxon>Streptophyta</taxon>
        <taxon>Embryophyta</taxon>
        <taxon>Tracheophyta</taxon>
        <taxon>Spermatophyta</taxon>
        <taxon>Magnoliopsida</taxon>
        <taxon>eudicotyledons</taxon>
        <taxon>Gunneridae</taxon>
        <taxon>Pentapetalae</taxon>
        <taxon>rosids</taxon>
        <taxon>fabids</taxon>
        <taxon>Malpighiales</taxon>
        <taxon>Passifloraceae</taxon>
        <taxon>Turnera</taxon>
    </lineage>
</organism>
<reference evidence="2" key="1">
    <citation type="submission" date="2022-02" db="EMBL/GenBank/DDBJ databases">
        <authorList>
            <person name="Henning P.M."/>
            <person name="McCubbin A.G."/>
            <person name="Shore J.S."/>
        </authorList>
    </citation>
    <scope>NUCLEOTIDE SEQUENCE</scope>
    <source>
        <strain evidence="2">F60SS</strain>
        <tissue evidence="2">Leaves</tissue>
    </source>
</reference>
<comment type="caution">
    <text evidence="2">The sequence shown here is derived from an EMBL/GenBank/DDBJ whole genome shotgun (WGS) entry which is preliminary data.</text>
</comment>
<protein>
    <submittedName>
        <fullName evidence="2">Uncharacterized protein</fullName>
    </submittedName>
</protein>
<accession>A0A9Q0GAK1</accession>
<gene>
    <name evidence="2" type="ORF">Tsubulata_008802</name>
</gene>
<name>A0A9Q0GAK1_9ROSI</name>
<dbReference type="Proteomes" id="UP001141552">
    <property type="component" value="Unassembled WGS sequence"/>
</dbReference>
<proteinExistence type="predicted"/>
<evidence type="ECO:0000256" key="1">
    <source>
        <dbReference type="SAM" id="MobiDB-lite"/>
    </source>
</evidence>
<sequence>MESSLVNITSLSTKDVNADVVVVRGGSGNRTVNDVVASTPDNNNTRYSGDRKEKEEPDARWGWHGCHHHNLETLSMPTTIASSTKTSTLQARWTSSSVM</sequence>
<dbReference type="EMBL" id="JAKUCV010001458">
    <property type="protein sequence ID" value="KAJ4846282.1"/>
    <property type="molecule type" value="Genomic_DNA"/>
</dbReference>